<dbReference type="GO" id="GO:0003677">
    <property type="term" value="F:DNA binding"/>
    <property type="evidence" value="ECO:0007669"/>
    <property type="project" value="UniProtKB-KW"/>
</dbReference>
<accession>A0A1S1L3C7</accession>
<comment type="caution">
    <text evidence="2">The sequence shown here is derived from an EMBL/GenBank/DDBJ whole genome shotgun (WGS) entry which is preliminary data.</text>
</comment>
<feature type="domain" description="ChsH2 C-terminal OB-fold" evidence="1">
    <location>
        <begin position="70"/>
        <end position="133"/>
    </location>
</feature>
<organism evidence="2 3">
    <name type="scientific">Mycobacteroides chelonae</name>
    <name type="common">Mycobacterium chelonae</name>
    <dbReference type="NCBI Taxonomy" id="1774"/>
    <lineage>
        <taxon>Bacteria</taxon>
        <taxon>Bacillati</taxon>
        <taxon>Actinomycetota</taxon>
        <taxon>Actinomycetes</taxon>
        <taxon>Mycobacteriales</taxon>
        <taxon>Mycobacteriaceae</taxon>
        <taxon>Mycobacteroides</taxon>
    </lineage>
</organism>
<keyword evidence="2" id="KW-0238">DNA-binding</keyword>
<keyword evidence="3" id="KW-1185">Reference proteome</keyword>
<dbReference type="Gene3D" id="6.10.30.10">
    <property type="match status" value="1"/>
</dbReference>
<dbReference type="Proteomes" id="UP000179441">
    <property type="component" value="Unassembled WGS sequence"/>
</dbReference>
<dbReference type="InterPro" id="IPR052513">
    <property type="entry name" value="Thioester_dehydratase-like"/>
</dbReference>
<dbReference type="PANTHER" id="PTHR34075">
    <property type="entry name" value="BLR3430 PROTEIN"/>
    <property type="match status" value="1"/>
</dbReference>
<dbReference type="AlphaFoldDB" id="A0A1S1L3C7"/>
<proteinExistence type="predicted"/>
<evidence type="ECO:0000259" key="1">
    <source>
        <dbReference type="Pfam" id="PF01796"/>
    </source>
</evidence>
<reference evidence="2 3" key="1">
    <citation type="submission" date="2016-10" db="EMBL/GenBank/DDBJ databases">
        <title>Evaluation of Human, Veterinary and Environmental Mycobacterium chelonae Isolates by Core Genome Phylogenomic Analysis, Targeted Gene Comparison, and Anti-microbial Susceptibility Patterns: A Tale of Mistaken Identities.</title>
        <authorList>
            <person name="Fogelson S.B."/>
            <person name="Camus A.C."/>
            <person name="Lorenz W."/>
            <person name="Vasireddy R."/>
            <person name="Vasireddy S."/>
            <person name="Smith T."/>
            <person name="Brown-Elliott B.A."/>
            <person name="Wallace R.J.Jr."/>
            <person name="Hasan N.A."/>
            <person name="Reischl U."/>
            <person name="Sanchez S."/>
        </authorList>
    </citation>
    <scope>NUCLEOTIDE SEQUENCE [LARGE SCALE GENOMIC DNA]</scope>
    <source>
        <strain evidence="2 3">15518</strain>
    </source>
</reference>
<name>A0A1S1L3C7_MYCCH</name>
<evidence type="ECO:0000313" key="2">
    <source>
        <dbReference type="EMBL" id="OHU78350.1"/>
    </source>
</evidence>
<protein>
    <submittedName>
        <fullName evidence="2">DNA-binding protein</fullName>
    </submittedName>
</protein>
<dbReference type="RefSeq" id="WP_057965671.1">
    <property type="nucleotide sequence ID" value="NZ_CP050145.1"/>
</dbReference>
<gene>
    <name evidence="2" type="ORF">BKG84_08060</name>
</gene>
<evidence type="ECO:0000313" key="3">
    <source>
        <dbReference type="Proteomes" id="UP000179441"/>
    </source>
</evidence>
<dbReference type="PANTHER" id="PTHR34075:SF5">
    <property type="entry name" value="BLR3430 PROTEIN"/>
    <property type="match status" value="1"/>
</dbReference>
<dbReference type="Pfam" id="PF01796">
    <property type="entry name" value="OB_ChsH2_C"/>
    <property type="match status" value="1"/>
</dbReference>
<dbReference type="InterPro" id="IPR002878">
    <property type="entry name" value="ChsH2_C"/>
</dbReference>
<dbReference type="EMBL" id="MLIS01000001">
    <property type="protein sequence ID" value="OHU78350.1"/>
    <property type="molecule type" value="Genomic_DNA"/>
</dbReference>
<sequence>MTALPEPVSSIASPFRMDYTYVAGSGRSIFLRGLAHRRLLARRCPGCQRAYCPAPQFCSRCLTELGEPFPLAGTGTVETFCIVSFPFPGQVFAPPYAVAHIQLHGADNRLMHMIGDTAPDLVHIGMTVEPVWVTDEELGASMQSIRYFRPVPGKAAHA</sequence>
<dbReference type="SUPFAM" id="SSF50249">
    <property type="entry name" value="Nucleic acid-binding proteins"/>
    <property type="match status" value="1"/>
</dbReference>
<dbReference type="InterPro" id="IPR012340">
    <property type="entry name" value="NA-bd_OB-fold"/>
</dbReference>